<dbReference type="InterPro" id="IPR043502">
    <property type="entry name" value="DNA/RNA_pol_sf"/>
</dbReference>
<keyword evidence="2" id="KW-0695">RNA-directed DNA polymerase</keyword>
<gene>
    <name evidence="2" type="ORF">VP01_7748g1</name>
</gene>
<dbReference type="Proteomes" id="UP000037035">
    <property type="component" value="Unassembled WGS sequence"/>
</dbReference>
<comment type="caution">
    <text evidence="2">The sequence shown here is derived from an EMBL/GenBank/DDBJ whole genome shotgun (WGS) entry which is preliminary data.</text>
</comment>
<dbReference type="InterPro" id="IPR000477">
    <property type="entry name" value="RT_dom"/>
</dbReference>
<keyword evidence="3" id="KW-1185">Reference proteome</keyword>
<accession>A0A0L6UBG5</accession>
<feature type="domain" description="Reverse transcriptase" evidence="1">
    <location>
        <begin position="1"/>
        <end position="143"/>
    </location>
</feature>
<feature type="non-terminal residue" evidence="2">
    <location>
        <position position="143"/>
    </location>
</feature>
<dbReference type="GO" id="GO:0003964">
    <property type="term" value="F:RNA-directed DNA polymerase activity"/>
    <property type="evidence" value="ECO:0007669"/>
    <property type="project" value="UniProtKB-KW"/>
</dbReference>
<dbReference type="STRING" id="27349.A0A0L6UBG5"/>
<dbReference type="AlphaFoldDB" id="A0A0L6UBG5"/>
<dbReference type="VEuPathDB" id="FungiDB:VP01_7748g1"/>
<dbReference type="PANTHER" id="PTHR19446">
    <property type="entry name" value="REVERSE TRANSCRIPTASES"/>
    <property type="match status" value="1"/>
</dbReference>
<proteinExistence type="predicted"/>
<organism evidence="2 3">
    <name type="scientific">Puccinia sorghi</name>
    <dbReference type="NCBI Taxonomy" id="27349"/>
    <lineage>
        <taxon>Eukaryota</taxon>
        <taxon>Fungi</taxon>
        <taxon>Dikarya</taxon>
        <taxon>Basidiomycota</taxon>
        <taxon>Pucciniomycotina</taxon>
        <taxon>Pucciniomycetes</taxon>
        <taxon>Pucciniales</taxon>
        <taxon>Pucciniaceae</taxon>
        <taxon>Puccinia</taxon>
    </lineage>
</organism>
<dbReference type="OrthoDB" id="2742885at2759"/>
<evidence type="ECO:0000313" key="3">
    <source>
        <dbReference type="Proteomes" id="UP000037035"/>
    </source>
</evidence>
<dbReference type="SUPFAM" id="SSF56672">
    <property type="entry name" value="DNA/RNA polymerases"/>
    <property type="match status" value="1"/>
</dbReference>
<dbReference type="PROSITE" id="PS50878">
    <property type="entry name" value="RT_POL"/>
    <property type="match status" value="1"/>
</dbReference>
<dbReference type="Pfam" id="PF00078">
    <property type="entry name" value="RVT_1"/>
    <property type="match status" value="1"/>
</dbReference>
<feature type="non-terminal residue" evidence="2">
    <location>
        <position position="1"/>
    </location>
</feature>
<keyword evidence="2" id="KW-0808">Transferase</keyword>
<dbReference type="EMBL" id="LAVV01013214">
    <property type="protein sequence ID" value="KNZ45846.1"/>
    <property type="molecule type" value="Genomic_DNA"/>
</dbReference>
<keyword evidence="2" id="KW-0548">Nucleotidyltransferase</keyword>
<name>A0A0L6UBG5_9BASI</name>
<protein>
    <submittedName>
        <fullName evidence="2">RNA-directed DNA polymerase, Non LTR Retrotransposon</fullName>
    </submittedName>
</protein>
<evidence type="ECO:0000259" key="1">
    <source>
        <dbReference type="PROSITE" id="PS50878"/>
    </source>
</evidence>
<reference evidence="2 3" key="1">
    <citation type="submission" date="2015-08" db="EMBL/GenBank/DDBJ databases">
        <title>Next Generation Sequencing and Analysis of the Genome of Puccinia sorghi L Schw, the Causal Agent of Maize Common Rust.</title>
        <authorList>
            <person name="Rochi L."/>
            <person name="Burguener G."/>
            <person name="Darino M."/>
            <person name="Turjanski A."/>
            <person name="Kreff E."/>
            <person name="Dieguez M.J."/>
            <person name="Sacco F."/>
        </authorList>
    </citation>
    <scope>NUCLEOTIDE SEQUENCE [LARGE SCALE GENOMIC DNA]</scope>
    <source>
        <strain evidence="2 3">RO10H11247</strain>
    </source>
</reference>
<evidence type="ECO:0000313" key="2">
    <source>
        <dbReference type="EMBL" id="KNZ45846.1"/>
    </source>
</evidence>
<sequence>PGLSLVGLYKPVVTISLHKGMSWAETSCDVSGVLLACFGQLTVAHFVSFSEILKQQSNNKQNTFAIYVDFKKAFDKVPHEGLWAKLRHIGIQNNLVDLINKGYDFSKIQCRLGDQLSDPFTRGIGNRQGCLLSPLLFIIFVND</sequence>